<evidence type="ECO:0008006" key="4">
    <source>
        <dbReference type="Google" id="ProtNLM"/>
    </source>
</evidence>
<dbReference type="InterPro" id="IPR039068">
    <property type="entry name" value="PqqC-like"/>
</dbReference>
<comment type="caution">
    <text evidence="2">The sequence shown here is derived from an EMBL/GenBank/DDBJ whole genome shotgun (WGS) entry which is preliminary data.</text>
</comment>
<dbReference type="AlphaFoldDB" id="A0A0W1AJL2"/>
<dbReference type="Proteomes" id="UP000054662">
    <property type="component" value="Unassembled WGS sequence"/>
</dbReference>
<reference evidence="2 3" key="1">
    <citation type="submission" date="2015-11" db="EMBL/GenBank/DDBJ databases">
        <title>Genomic analysis of 38 Legionella species identifies large and diverse effector repertoires.</title>
        <authorList>
            <person name="Burstein D."/>
            <person name="Amaro F."/>
            <person name="Zusman T."/>
            <person name="Lifshitz Z."/>
            <person name="Cohen O."/>
            <person name="Gilbert J.A."/>
            <person name="Pupko T."/>
            <person name="Shuman H.A."/>
            <person name="Segal G."/>
        </authorList>
    </citation>
    <scope>NUCLEOTIDE SEQUENCE [LARGE SCALE GENOMIC DNA]</scope>
    <source>
        <strain evidence="2 3">ATCC 49508</strain>
    </source>
</reference>
<dbReference type="PANTHER" id="PTHR40279">
    <property type="entry name" value="PQQC-LIKE PROTEIN"/>
    <property type="match status" value="1"/>
</dbReference>
<dbReference type="EMBL" id="LNZC01000005">
    <property type="protein sequence ID" value="KTD81408.1"/>
    <property type="molecule type" value="Genomic_DNA"/>
</dbReference>
<evidence type="ECO:0000313" key="2">
    <source>
        <dbReference type="EMBL" id="KTD81408.1"/>
    </source>
</evidence>
<dbReference type="Gene3D" id="1.20.910.10">
    <property type="entry name" value="Heme oxygenase-like"/>
    <property type="match status" value="1"/>
</dbReference>
<dbReference type="OrthoDB" id="277294at2"/>
<name>A0A0W1AJL2_9GAMM</name>
<keyword evidence="1" id="KW-0560">Oxidoreductase</keyword>
<evidence type="ECO:0000313" key="3">
    <source>
        <dbReference type="Proteomes" id="UP000054662"/>
    </source>
</evidence>
<gene>
    <name evidence="2" type="ORF">Lwor_0685</name>
</gene>
<dbReference type="SMART" id="SM01236">
    <property type="entry name" value="Haem_oxygenase_2"/>
    <property type="match status" value="1"/>
</dbReference>
<evidence type="ECO:0000256" key="1">
    <source>
        <dbReference type="ARBA" id="ARBA00023002"/>
    </source>
</evidence>
<sequence>MSALAAKIPTAELRIEVLRNVWEEHGEGNLEKVHGTTFMELLNRLGNISPEDVDSRALWPEVRTFNTFLAGACVLDEYLTGVGIMGMIERMFAEISSWIGTGIVEREWLSQDRLIHYTLHSELDIKHSQDFFDILEHSWDKSEEDKYAIEQGLRLGAYVFNRLYEDLYRARSRRMFREIRGNHSRAEG</sequence>
<accession>A0A0W1AJL2</accession>
<keyword evidence="3" id="KW-1185">Reference proteome</keyword>
<dbReference type="GO" id="GO:0016491">
    <property type="term" value="F:oxidoreductase activity"/>
    <property type="evidence" value="ECO:0007669"/>
    <property type="project" value="UniProtKB-KW"/>
</dbReference>
<dbReference type="PANTHER" id="PTHR40279:SF3">
    <property type="entry name" value="4-AMINOBENZOATE SYNTHASE"/>
    <property type="match status" value="1"/>
</dbReference>
<dbReference type="PATRIC" id="fig|45076.6.peg.752"/>
<organism evidence="2 3">
    <name type="scientific">Legionella worsleiensis</name>
    <dbReference type="NCBI Taxonomy" id="45076"/>
    <lineage>
        <taxon>Bacteria</taxon>
        <taxon>Pseudomonadati</taxon>
        <taxon>Pseudomonadota</taxon>
        <taxon>Gammaproteobacteria</taxon>
        <taxon>Legionellales</taxon>
        <taxon>Legionellaceae</taxon>
        <taxon>Legionella</taxon>
    </lineage>
</organism>
<protein>
    <recommendedName>
        <fullName evidence="4">Iron-containing redox enzyme family protein</fullName>
    </recommendedName>
</protein>
<dbReference type="SUPFAM" id="SSF48613">
    <property type="entry name" value="Heme oxygenase-like"/>
    <property type="match status" value="1"/>
</dbReference>
<proteinExistence type="predicted"/>
<dbReference type="RefSeq" id="WP_083501570.1">
    <property type="nucleotide sequence ID" value="NZ_CBCRUR010000010.1"/>
</dbReference>
<dbReference type="STRING" id="45076.Lwor_0685"/>
<dbReference type="InterPro" id="IPR016084">
    <property type="entry name" value="Haem_Oase-like_multi-hlx"/>
</dbReference>
<dbReference type="Pfam" id="PF14518">
    <property type="entry name" value="Haem_oxygenas_2"/>
    <property type="match status" value="1"/>
</dbReference>